<dbReference type="GO" id="GO:0051119">
    <property type="term" value="F:sugar transmembrane transporter activity"/>
    <property type="evidence" value="ECO:0007669"/>
    <property type="project" value="InterPro"/>
</dbReference>
<organism evidence="11 12">
    <name type="scientific">Apostasia shenzhenica</name>
    <dbReference type="NCBI Taxonomy" id="1088818"/>
    <lineage>
        <taxon>Eukaryota</taxon>
        <taxon>Viridiplantae</taxon>
        <taxon>Streptophyta</taxon>
        <taxon>Embryophyta</taxon>
        <taxon>Tracheophyta</taxon>
        <taxon>Spermatophyta</taxon>
        <taxon>Magnoliopsida</taxon>
        <taxon>Liliopsida</taxon>
        <taxon>Asparagales</taxon>
        <taxon>Orchidaceae</taxon>
        <taxon>Apostasioideae</taxon>
        <taxon>Apostasia</taxon>
    </lineage>
</organism>
<keyword evidence="8 10" id="KW-1133">Transmembrane helix</keyword>
<sequence>MEIAHFVFGIFGNATALFLFLSPTITFRRIIKNKSTEDFSGVPYSMTMLNCLLSAWYGLPFVSPNNMLVWTINGTGALLEAIYVLIFLVYAPRKLKVRMFGLLALASSVFAAVALTSVLALQGNTRKLFCGFAAAIFSICMYASPLSIMRLVIKTKSVEFMPFFLSLFVFFCGTSWFIYGLLGRDPFIIVCYYSYLILGIYINTS</sequence>
<comment type="similarity">
    <text evidence="2">Belongs to the SWEET sugar transporter family.</text>
</comment>
<dbReference type="Proteomes" id="UP000236161">
    <property type="component" value="Unassembled WGS sequence"/>
</dbReference>
<keyword evidence="3" id="KW-0813">Transport</keyword>
<evidence type="ECO:0000256" key="10">
    <source>
        <dbReference type="SAM" id="Phobius"/>
    </source>
</evidence>
<dbReference type="FunFam" id="1.20.1280.290:FF:000014">
    <property type="entry name" value="Bidirectional sugar transporter SWEET"/>
    <property type="match status" value="1"/>
</dbReference>
<feature type="transmembrane region" description="Helical" evidence="10">
    <location>
        <begin position="128"/>
        <end position="148"/>
    </location>
</feature>
<dbReference type="Gene3D" id="1.20.1280.290">
    <property type="match status" value="2"/>
</dbReference>
<protein>
    <submittedName>
        <fullName evidence="11">Bidirectional sugar transporter SWEET1</fullName>
    </submittedName>
</protein>
<accession>A0A2I0AM70</accession>
<keyword evidence="6 10" id="KW-0812">Transmembrane</keyword>
<evidence type="ECO:0000256" key="8">
    <source>
        <dbReference type="ARBA" id="ARBA00022989"/>
    </source>
</evidence>
<dbReference type="PANTHER" id="PTHR10791">
    <property type="entry name" value="RAG1-ACTIVATING PROTEIN 1"/>
    <property type="match status" value="1"/>
</dbReference>
<keyword evidence="12" id="KW-1185">Reference proteome</keyword>
<dbReference type="Pfam" id="PF03083">
    <property type="entry name" value="MtN3_slv"/>
    <property type="match status" value="2"/>
</dbReference>
<feature type="transmembrane region" description="Helical" evidence="10">
    <location>
        <begin position="160"/>
        <end position="181"/>
    </location>
</feature>
<dbReference type="PANTHER" id="PTHR10791:SF44">
    <property type="entry name" value="BIDIRECTIONAL SUGAR TRANSPORTER SWEET1"/>
    <property type="match status" value="1"/>
</dbReference>
<proteinExistence type="inferred from homology"/>
<keyword evidence="5 11" id="KW-0762">Sugar transport</keyword>
<evidence type="ECO:0000256" key="5">
    <source>
        <dbReference type="ARBA" id="ARBA00022597"/>
    </source>
</evidence>
<evidence type="ECO:0000256" key="7">
    <source>
        <dbReference type="ARBA" id="ARBA00022737"/>
    </source>
</evidence>
<dbReference type="OrthoDB" id="409725at2759"/>
<evidence type="ECO:0000256" key="1">
    <source>
        <dbReference type="ARBA" id="ARBA00004651"/>
    </source>
</evidence>
<evidence type="ECO:0000256" key="4">
    <source>
        <dbReference type="ARBA" id="ARBA00022475"/>
    </source>
</evidence>
<feature type="transmembrane region" description="Helical" evidence="10">
    <location>
        <begin position="102"/>
        <end position="122"/>
    </location>
</feature>
<dbReference type="EMBL" id="KZ451970">
    <property type="protein sequence ID" value="PKA56660.1"/>
    <property type="molecule type" value="Genomic_DNA"/>
</dbReference>
<evidence type="ECO:0000313" key="12">
    <source>
        <dbReference type="Proteomes" id="UP000236161"/>
    </source>
</evidence>
<keyword evidence="4" id="KW-1003">Cell membrane</keyword>
<evidence type="ECO:0000256" key="2">
    <source>
        <dbReference type="ARBA" id="ARBA00007809"/>
    </source>
</evidence>
<evidence type="ECO:0000256" key="9">
    <source>
        <dbReference type="ARBA" id="ARBA00023136"/>
    </source>
</evidence>
<feature type="transmembrane region" description="Helical" evidence="10">
    <location>
        <begin position="6"/>
        <end position="27"/>
    </location>
</feature>
<feature type="transmembrane region" description="Helical" evidence="10">
    <location>
        <begin position="69"/>
        <end position="90"/>
    </location>
</feature>
<keyword evidence="9 10" id="KW-0472">Membrane</keyword>
<evidence type="ECO:0000313" key="11">
    <source>
        <dbReference type="EMBL" id="PKA56660.1"/>
    </source>
</evidence>
<dbReference type="AlphaFoldDB" id="A0A2I0AM70"/>
<evidence type="ECO:0000256" key="6">
    <source>
        <dbReference type="ARBA" id="ARBA00022692"/>
    </source>
</evidence>
<dbReference type="GO" id="GO:0005886">
    <property type="term" value="C:plasma membrane"/>
    <property type="evidence" value="ECO:0007669"/>
    <property type="project" value="UniProtKB-SubCell"/>
</dbReference>
<reference evidence="11 12" key="1">
    <citation type="journal article" date="2017" name="Nature">
        <title>The Apostasia genome and the evolution of orchids.</title>
        <authorList>
            <person name="Zhang G.Q."/>
            <person name="Liu K.W."/>
            <person name="Li Z."/>
            <person name="Lohaus R."/>
            <person name="Hsiao Y.Y."/>
            <person name="Niu S.C."/>
            <person name="Wang J.Y."/>
            <person name="Lin Y.C."/>
            <person name="Xu Q."/>
            <person name="Chen L.J."/>
            <person name="Yoshida K."/>
            <person name="Fujiwara S."/>
            <person name="Wang Z.W."/>
            <person name="Zhang Y.Q."/>
            <person name="Mitsuda N."/>
            <person name="Wang M."/>
            <person name="Liu G.H."/>
            <person name="Pecoraro L."/>
            <person name="Huang H.X."/>
            <person name="Xiao X.J."/>
            <person name="Lin M."/>
            <person name="Wu X.Y."/>
            <person name="Wu W.L."/>
            <person name="Chen Y.Y."/>
            <person name="Chang S.B."/>
            <person name="Sakamoto S."/>
            <person name="Ohme-Takagi M."/>
            <person name="Yagi M."/>
            <person name="Zeng S.J."/>
            <person name="Shen C.Y."/>
            <person name="Yeh C.M."/>
            <person name="Luo Y.B."/>
            <person name="Tsai W.C."/>
            <person name="Van de Peer Y."/>
            <person name="Liu Z.J."/>
        </authorList>
    </citation>
    <scope>NUCLEOTIDE SEQUENCE [LARGE SCALE GENOMIC DNA]</scope>
    <source>
        <strain evidence="12">cv. Shenzhen</strain>
        <tissue evidence="11">Stem</tissue>
    </source>
</reference>
<gene>
    <name evidence="11" type="primary">SWEET1</name>
    <name evidence="11" type="ORF">AXF42_Ash012790</name>
</gene>
<name>A0A2I0AM70_9ASPA</name>
<evidence type="ECO:0000256" key="3">
    <source>
        <dbReference type="ARBA" id="ARBA00022448"/>
    </source>
</evidence>
<keyword evidence="7" id="KW-0677">Repeat</keyword>
<comment type="subcellular location">
    <subcellularLocation>
        <location evidence="1">Cell membrane</location>
        <topology evidence="1">Multi-pass membrane protein</topology>
    </subcellularLocation>
</comment>
<dbReference type="InterPro" id="IPR047664">
    <property type="entry name" value="SWEET"/>
</dbReference>
<dbReference type="FunFam" id="1.20.1280.290:FF:000002">
    <property type="entry name" value="Bidirectional sugar transporter SWEET"/>
    <property type="match status" value="1"/>
</dbReference>
<feature type="transmembrane region" description="Helical" evidence="10">
    <location>
        <begin position="39"/>
        <end position="57"/>
    </location>
</feature>
<feature type="transmembrane region" description="Helical" evidence="10">
    <location>
        <begin position="187"/>
        <end position="204"/>
    </location>
</feature>
<dbReference type="InterPro" id="IPR004316">
    <property type="entry name" value="SWEET_rpt"/>
</dbReference>